<dbReference type="Pfam" id="PF00005">
    <property type="entry name" value="ABC_tran"/>
    <property type="match status" value="2"/>
</dbReference>
<dbReference type="InterPro" id="IPR003593">
    <property type="entry name" value="AAA+_ATPase"/>
</dbReference>
<accession>A0A2M9D764</accession>
<keyword evidence="7 11" id="KW-0067">ATP-binding</keyword>
<dbReference type="SUPFAM" id="SSF52540">
    <property type="entry name" value="P-loop containing nucleoside triphosphate hydrolases"/>
    <property type="match status" value="2"/>
</dbReference>
<dbReference type="InterPro" id="IPR050107">
    <property type="entry name" value="ABC_carbohydrate_import_ATPase"/>
</dbReference>
<keyword evidence="5" id="KW-0677">Repeat</keyword>
<keyword evidence="4" id="KW-0762">Sugar transport</keyword>
<dbReference type="GO" id="GO:0005524">
    <property type="term" value="F:ATP binding"/>
    <property type="evidence" value="ECO:0007669"/>
    <property type="project" value="UniProtKB-KW"/>
</dbReference>
<evidence type="ECO:0000256" key="6">
    <source>
        <dbReference type="ARBA" id="ARBA00022741"/>
    </source>
</evidence>
<dbReference type="PROSITE" id="PS00211">
    <property type="entry name" value="ABC_TRANSPORTER_1"/>
    <property type="match status" value="1"/>
</dbReference>
<keyword evidence="6" id="KW-0547">Nucleotide-binding</keyword>
<keyword evidence="12" id="KW-1185">Reference proteome</keyword>
<dbReference type="PANTHER" id="PTHR43790:SF1">
    <property type="entry name" value="XYLOSE IMPORT ATP-BINDING PROTEIN XYLG"/>
    <property type="match status" value="1"/>
</dbReference>
<keyword evidence="2" id="KW-0813">Transport</keyword>
<reference evidence="11 12" key="1">
    <citation type="submission" date="2017-11" db="EMBL/GenBank/DDBJ databases">
        <title>Genomic Encyclopedia of Archaeal and Bacterial Type Strains, Phase II (KMG-II): From Individual Species to Whole Genera.</title>
        <authorList>
            <person name="Goeker M."/>
        </authorList>
    </citation>
    <scope>NUCLEOTIDE SEQUENCE [LARGE SCALE GENOMIC DNA]</scope>
    <source>
        <strain evidence="11 12">DSM 16400</strain>
    </source>
</reference>
<comment type="caution">
    <text evidence="11">The sequence shown here is derived from an EMBL/GenBank/DDBJ whole genome shotgun (WGS) entry which is preliminary data.</text>
</comment>
<evidence type="ECO:0000256" key="8">
    <source>
        <dbReference type="ARBA" id="ARBA00022967"/>
    </source>
</evidence>
<evidence type="ECO:0000256" key="9">
    <source>
        <dbReference type="ARBA" id="ARBA00023136"/>
    </source>
</evidence>
<evidence type="ECO:0000259" key="10">
    <source>
        <dbReference type="PROSITE" id="PS50893"/>
    </source>
</evidence>
<dbReference type="AlphaFoldDB" id="A0A2M9D764"/>
<dbReference type="OrthoDB" id="39350at2"/>
<dbReference type="GO" id="GO:0005886">
    <property type="term" value="C:plasma membrane"/>
    <property type="evidence" value="ECO:0007669"/>
    <property type="project" value="UniProtKB-SubCell"/>
</dbReference>
<name>A0A2M9D764_9MICO</name>
<keyword evidence="9" id="KW-0472">Membrane</keyword>
<evidence type="ECO:0000313" key="12">
    <source>
        <dbReference type="Proteomes" id="UP000231742"/>
    </source>
</evidence>
<keyword evidence="8" id="KW-1278">Translocase</keyword>
<dbReference type="InterPro" id="IPR003439">
    <property type="entry name" value="ABC_transporter-like_ATP-bd"/>
</dbReference>
<evidence type="ECO:0000256" key="2">
    <source>
        <dbReference type="ARBA" id="ARBA00022448"/>
    </source>
</evidence>
<evidence type="ECO:0000313" key="11">
    <source>
        <dbReference type="EMBL" id="PJJ81555.1"/>
    </source>
</evidence>
<organism evidence="11 12">
    <name type="scientific">Salinibacterium amurskyense</name>
    <dbReference type="NCBI Taxonomy" id="205941"/>
    <lineage>
        <taxon>Bacteria</taxon>
        <taxon>Bacillati</taxon>
        <taxon>Actinomycetota</taxon>
        <taxon>Actinomycetes</taxon>
        <taxon>Micrococcales</taxon>
        <taxon>Microbacteriaceae</taxon>
        <taxon>Salinibacterium</taxon>
    </lineage>
</organism>
<proteinExistence type="predicted"/>
<comment type="subcellular location">
    <subcellularLocation>
        <location evidence="1">Cell membrane</location>
        <topology evidence="1">Peripheral membrane protein</topology>
    </subcellularLocation>
</comment>
<dbReference type="FunFam" id="3.40.50.300:FF:000127">
    <property type="entry name" value="Ribose import ATP-binding protein RbsA"/>
    <property type="match status" value="1"/>
</dbReference>
<dbReference type="EMBL" id="PGFH01000001">
    <property type="protein sequence ID" value="PJJ81555.1"/>
    <property type="molecule type" value="Genomic_DNA"/>
</dbReference>
<evidence type="ECO:0000256" key="5">
    <source>
        <dbReference type="ARBA" id="ARBA00022737"/>
    </source>
</evidence>
<gene>
    <name evidence="11" type="ORF">CLV85_0732</name>
</gene>
<dbReference type="PANTHER" id="PTHR43790">
    <property type="entry name" value="CARBOHYDRATE TRANSPORT ATP-BINDING PROTEIN MG119-RELATED"/>
    <property type="match status" value="1"/>
</dbReference>
<keyword evidence="3" id="KW-1003">Cell membrane</keyword>
<dbReference type="CDD" id="cd03216">
    <property type="entry name" value="ABC_Carb_Monos_I"/>
    <property type="match status" value="1"/>
</dbReference>
<dbReference type="GO" id="GO:0016887">
    <property type="term" value="F:ATP hydrolysis activity"/>
    <property type="evidence" value="ECO:0007669"/>
    <property type="project" value="InterPro"/>
</dbReference>
<dbReference type="PROSITE" id="PS50893">
    <property type="entry name" value="ABC_TRANSPORTER_2"/>
    <property type="match status" value="2"/>
</dbReference>
<evidence type="ECO:0000256" key="4">
    <source>
        <dbReference type="ARBA" id="ARBA00022597"/>
    </source>
</evidence>
<dbReference type="InterPro" id="IPR017871">
    <property type="entry name" value="ABC_transporter-like_CS"/>
</dbReference>
<dbReference type="Proteomes" id="UP000231742">
    <property type="component" value="Unassembled WGS sequence"/>
</dbReference>
<dbReference type="RefSeq" id="WP_100388222.1">
    <property type="nucleotide sequence ID" value="NZ_BMZU01000001.1"/>
</dbReference>
<feature type="domain" description="ABC transporter" evidence="10">
    <location>
        <begin position="253"/>
        <end position="497"/>
    </location>
</feature>
<dbReference type="CDD" id="cd03215">
    <property type="entry name" value="ABC_Carb_Monos_II"/>
    <property type="match status" value="1"/>
</dbReference>
<evidence type="ECO:0000256" key="1">
    <source>
        <dbReference type="ARBA" id="ARBA00004202"/>
    </source>
</evidence>
<evidence type="ECO:0000256" key="3">
    <source>
        <dbReference type="ARBA" id="ARBA00022475"/>
    </source>
</evidence>
<feature type="domain" description="ABC transporter" evidence="10">
    <location>
        <begin position="6"/>
        <end position="242"/>
    </location>
</feature>
<sequence length="504" mass="54345">MVDNVIAVRDIGKAFAGVQALDGITLEIAPGEIHCLAGENGSGKSTLIKVISGVHAPDTGTIELNGKTFSKLSPIEAISNGVQVIYQDFSVFPNLTVMENLALNAELAAHRTFVSWKRMRAVAEEAIAKINFTIDLDEKVGQLSVAQKQLVAISRALMSDAKLIIMDEPTTALTKREVDALFAIILDLKARGIATLFVSHKLDEVFEISERFTIIRNGKSVITCLPEELDHATFSHHMTGREFDDDHFVPEHVSEEPILETRGLGVDGAFADVDLTLRKGEILGITGLLGSGRTELALSLFGSKPADSGEILINGEVVEVGSVRDAIAHGIGYVPEDRLTEGLFLERSISSNIVISEIDSFVSKFGALDQRKADAEGQRWVDELKIATPNASNAVNTLSGGNQQRIVLAKWLATHPKILILNGPTVGVDIGSKHDIHRILRSLASEGLGVIIISDDIPEVIQNCNRVMAMNAGRIVAEIDPRTTTESELAELMSKDPSTIDGKG</sequence>
<dbReference type="SMART" id="SM00382">
    <property type="entry name" value="AAA"/>
    <property type="match status" value="2"/>
</dbReference>
<dbReference type="InterPro" id="IPR027417">
    <property type="entry name" value="P-loop_NTPase"/>
</dbReference>
<dbReference type="Gene3D" id="3.40.50.300">
    <property type="entry name" value="P-loop containing nucleotide triphosphate hydrolases"/>
    <property type="match status" value="2"/>
</dbReference>
<protein>
    <submittedName>
        <fullName evidence="11">Monosaccharide ABC transporter ATP-binding protein (CUT2 family)</fullName>
    </submittedName>
</protein>
<evidence type="ECO:0000256" key="7">
    <source>
        <dbReference type="ARBA" id="ARBA00022840"/>
    </source>
</evidence>